<keyword evidence="1" id="KW-0175">Coiled coil</keyword>
<dbReference type="OrthoDB" id="9204511at2"/>
<evidence type="ECO:0000313" key="2">
    <source>
        <dbReference type="EMBL" id="AGA91898.1"/>
    </source>
</evidence>
<gene>
    <name evidence="2" type="ORF">Thimo_3219</name>
</gene>
<evidence type="ECO:0000256" key="1">
    <source>
        <dbReference type="SAM" id="Coils"/>
    </source>
</evidence>
<dbReference type="STRING" id="765912.Thimo_3219"/>
<dbReference type="AlphaFoldDB" id="L0GYP2"/>
<proteinExistence type="predicted"/>
<accession>L0GYP2</accession>
<feature type="coiled-coil region" evidence="1">
    <location>
        <begin position="72"/>
        <end position="106"/>
    </location>
</feature>
<dbReference type="eggNOG" id="COG0551">
    <property type="taxonomic scope" value="Bacteria"/>
</dbReference>
<dbReference type="KEGG" id="tmb:Thimo_3219"/>
<evidence type="ECO:0000313" key="3">
    <source>
        <dbReference type="Proteomes" id="UP000010816"/>
    </source>
</evidence>
<keyword evidence="3" id="KW-1185">Reference proteome</keyword>
<reference evidence="2 3" key="1">
    <citation type="submission" date="2011-09" db="EMBL/GenBank/DDBJ databases">
        <title>Complete sequence of chromosome of Thioflavicoccus mobilis 8321.</title>
        <authorList>
            <consortium name="US DOE Joint Genome Institute"/>
            <person name="Lucas S."/>
            <person name="Han J."/>
            <person name="Lapidus A."/>
            <person name="Cheng J.-F."/>
            <person name="Goodwin L."/>
            <person name="Pitluck S."/>
            <person name="Peters L."/>
            <person name="Ovchinnikova G."/>
            <person name="Lu M."/>
            <person name="Detter J.C."/>
            <person name="Han C."/>
            <person name="Tapia R."/>
            <person name="Land M."/>
            <person name="Hauser L."/>
            <person name="Kyrpides N."/>
            <person name="Ivanova N."/>
            <person name="Pagani I."/>
            <person name="Vogl K."/>
            <person name="Liu Z."/>
            <person name="Imhoff J."/>
            <person name="Thiel V."/>
            <person name="Frigaard N.-U."/>
            <person name="Bryant D."/>
            <person name="Woyke T."/>
        </authorList>
    </citation>
    <scope>NUCLEOTIDE SEQUENCE [LARGE SCALE GENOMIC DNA]</scope>
    <source>
        <strain evidence="2 3">8321</strain>
    </source>
</reference>
<organism evidence="2 3">
    <name type="scientific">Thioflavicoccus mobilis 8321</name>
    <dbReference type="NCBI Taxonomy" id="765912"/>
    <lineage>
        <taxon>Bacteria</taxon>
        <taxon>Pseudomonadati</taxon>
        <taxon>Pseudomonadota</taxon>
        <taxon>Gammaproteobacteria</taxon>
        <taxon>Chromatiales</taxon>
        <taxon>Chromatiaceae</taxon>
        <taxon>Thioflavicoccus</taxon>
    </lineage>
</organism>
<dbReference type="Proteomes" id="UP000010816">
    <property type="component" value="Chromosome"/>
</dbReference>
<protein>
    <submittedName>
        <fullName evidence="2">Uncharacterized protein</fullName>
    </submittedName>
</protein>
<dbReference type="RefSeq" id="WP_015282026.1">
    <property type="nucleotide sequence ID" value="NC_019940.1"/>
</dbReference>
<sequence>MIEDTAIGLAVRFRTSKFGQEIEKTVSRGRQNFQQGIDIAAKAVNRAYQAAKDVLDEEREYNQKRERDGSLKEADEERLHELRKEREQLKQEIGNLKAGIAAIKLQSETLISTVLSSDELSANTGIIASRACPECGGTMRIRQSGRDYRTGEHRFWWECISNLNGYRCRTLKVDLKSETLEVARSENPDLDGDQGTRHAAWTRPVVVQQTHARVRSLIGELDDDMMCPVHVLPMRLAERARPGGHLLDSYQYVCSSMQVGQPNCGYTVLLETFPQVASLLRRRTFKGIIDAA</sequence>
<dbReference type="HOGENOM" id="CLU_952956_0_0_6"/>
<name>L0GYP2_9GAMM</name>
<dbReference type="EMBL" id="CP003051">
    <property type="protein sequence ID" value="AGA91898.1"/>
    <property type="molecule type" value="Genomic_DNA"/>
</dbReference>